<name>A0A6A5SZI9_9PLEO</name>
<dbReference type="EMBL" id="ML976011">
    <property type="protein sequence ID" value="KAF1945134.1"/>
    <property type="molecule type" value="Genomic_DNA"/>
</dbReference>
<gene>
    <name evidence="1" type="ORF">EJ02DRAFT_451695</name>
</gene>
<proteinExistence type="predicted"/>
<reference evidence="1" key="1">
    <citation type="journal article" date="2020" name="Stud. Mycol.">
        <title>101 Dothideomycetes genomes: a test case for predicting lifestyles and emergence of pathogens.</title>
        <authorList>
            <person name="Haridas S."/>
            <person name="Albert R."/>
            <person name="Binder M."/>
            <person name="Bloem J."/>
            <person name="Labutti K."/>
            <person name="Salamov A."/>
            <person name="Andreopoulos B."/>
            <person name="Baker S."/>
            <person name="Barry K."/>
            <person name="Bills G."/>
            <person name="Bluhm B."/>
            <person name="Cannon C."/>
            <person name="Castanera R."/>
            <person name="Culley D."/>
            <person name="Daum C."/>
            <person name="Ezra D."/>
            <person name="Gonzalez J."/>
            <person name="Henrissat B."/>
            <person name="Kuo A."/>
            <person name="Liang C."/>
            <person name="Lipzen A."/>
            <person name="Lutzoni F."/>
            <person name="Magnuson J."/>
            <person name="Mondo S."/>
            <person name="Nolan M."/>
            <person name="Ohm R."/>
            <person name="Pangilinan J."/>
            <person name="Park H.-J."/>
            <person name="Ramirez L."/>
            <person name="Alfaro M."/>
            <person name="Sun H."/>
            <person name="Tritt A."/>
            <person name="Yoshinaga Y."/>
            <person name="Zwiers L.-H."/>
            <person name="Turgeon B."/>
            <person name="Goodwin S."/>
            <person name="Spatafora J."/>
            <person name="Crous P."/>
            <person name="Grigoriev I."/>
        </authorList>
    </citation>
    <scope>NUCLEOTIDE SEQUENCE</scope>
    <source>
        <strain evidence="1">CBS 161.51</strain>
    </source>
</reference>
<evidence type="ECO:0000313" key="1">
    <source>
        <dbReference type="EMBL" id="KAF1945134.1"/>
    </source>
</evidence>
<accession>A0A6A5SZI9</accession>
<dbReference type="AlphaFoldDB" id="A0A6A5SZI9"/>
<dbReference type="Proteomes" id="UP000800038">
    <property type="component" value="Unassembled WGS sequence"/>
</dbReference>
<organism evidence="1 2">
    <name type="scientific">Clathrospora elynae</name>
    <dbReference type="NCBI Taxonomy" id="706981"/>
    <lineage>
        <taxon>Eukaryota</taxon>
        <taxon>Fungi</taxon>
        <taxon>Dikarya</taxon>
        <taxon>Ascomycota</taxon>
        <taxon>Pezizomycotina</taxon>
        <taxon>Dothideomycetes</taxon>
        <taxon>Pleosporomycetidae</taxon>
        <taxon>Pleosporales</taxon>
        <taxon>Diademaceae</taxon>
        <taxon>Clathrospora</taxon>
    </lineage>
</organism>
<evidence type="ECO:0000313" key="2">
    <source>
        <dbReference type="Proteomes" id="UP000800038"/>
    </source>
</evidence>
<sequence>MTIFLPLPLFSSCQMLLYHPQFPLSPWSRALSSCSYAISMGASHNSCDNADAYSKSHAHRALLRAAGLVAGFLLLSTMFARYKVGYTGNSQHTVYARHYPDNSNNLWTSQPFSLSQAQTRRLAPQFEWFDQRLHSSPPGPLPSPLEPLLDQIPTFTRRIIFTAAPYLSQP</sequence>
<keyword evidence="2" id="KW-1185">Reference proteome</keyword>
<protein>
    <submittedName>
        <fullName evidence="1">Uncharacterized protein</fullName>
    </submittedName>
</protein>